<name>D1YVX0_METPS</name>
<dbReference type="AlphaFoldDB" id="D1YVX0"/>
<dbReference type="EMBL" id="AP011532">
    <property type="protein sequence ID" value="BAI60592.1"/>
    <property type="molecule type" value="Genomic_DNA"/>
</dbReference>
<dbReference type="CDD" id="cd00851">
    <property type="entry name" value="MTH1175"/>
    <property type="match status" value="1"/>
</dbReference>
<gene>
    <name evidence="2" type="ordered locus">MCP_0520</name>
</gene>
<keyword evidence="3" id="KW-1185">Reference proteome</keyword>
<evidence type="ECO:0000313" key="3">
    <source>
        <dbReference type="Proteomes" id="UP000001882"/>
    </source>
</evidence>
<dbReference type="Proteomes" id="UP000001882">
    <property type="component" value="Chromosome"/>
</dbReference>
<dbReference type="SUPFAM" id="SSF53146">
    <property type="entry name" value="Nitrogenase accessory factor-like"/>
    <property type="match status" value="1"/>
</dbReference>
<feature type="domain" description="Dinitrogenase iron-molybdenum cofactor biosynthesis" evidence="1">
    <location>
        <begin position="20"/>
        <end position="111"/>
    </location>
</feature>
<dbReference type="KEGG" id="mpd:MCP_0520"/>
<dbReference type="Gene3D" id="3.30.420.130">
    <property type="entry name" value="Dinitrogenase iron-molybdenum cofactor biosynthesis domain"/>
    <property type="match status" value="1"/>
</dbReference>
<dbReference type="InterPro" id="IPR033913">
    <property type="entry name" value="MTH1175_dom"/>
</dbReference>
<organism evidence="2 3">
    <name type="scientific">Methanocella paludicola (strain DSM 17711 / JCM 13418 / NBRC 101707 / SANAE)</name>
    <dbReference type="NCBI Taxonomy" id="304371"/>
    <lineage>
        <taxon>Archaea</taxon>
        <taxon>Methanobacteriati</taxon>
        <taxon>Methanobacteriota</taxon>
        <taxon>Stenosarchaea group</taxon>
        <taxon>Methanomicrobia</taxon>
        <taxon>Methanocellales</taxon>
        <taxon>Methanocellaceae</taxon>
        <taxon>Methanocella</taxon>
    </lineage>
</organism>
<dbReference type="OrthoDB" id="85838at2157"/>
<dbReference type="InterPro" id="IPR036105">
    <property type="entry name" value="DiNase_FeMo-co_biosyn_sf"/>
</dbReference>
<dbReference type="InterPro" id="IPR003731">
    <property type="entry name" value="Di-Nase_FeMo-co_biosynth"/>
</dbReference>
<reference evidence="2 3" key="2">
    <citation type="journal article" date="2008" name="Int. J. Syst. Evol. Microbiol.">
        <title>Methanocella paludicola gen. nov., sp. nov., a methane-producing archaeon, the first isolate of the lineage 'Rice Cluster I', and proposal of the new archaeal order Methanocellales ord. nov.</title>
        <authorList>
            <person name="Sakai S."/>
            <person name="Imachi H."/>
            <person name="Hanada S."/>
            <person name="Ohashi A."/>
            <person name="Harada H."/>
            <person name="Kamagata Y."/>
        </authorList>
    </citation>
    <scope>NUCLEOTIDE SEQUENCE [LARGE SCALE GENOMIC DNA]</scope>
    <source>
        <strain evidence="3">DSM 17711 / JCM 13418 / NBRC 101707 / SANAE</strain>
    </source>
</reference>
<dbReference type="eggNOG" id="arCOG02734">
    <property type="taxonomic scope" value="Archaea"/>
</dbReference>
<dbReference type="STRING" id="304371.MCP_0520"/>
<protein>
    <recommendedName>
        <fullName evidence="1">Dinitrogenase iron-molybdenum cofactor biosynthesis domain-containing protein</fullName>
    </recommendedName>
</protein>
<dbReference type="PANTHER" id="PTHR42983:SF1">
    <property type="entry name" value="IRON-MOLYBDENUM PROTEIN"/>
    <property type="match status" value="1"/>
</dbReference>
<proteinExistence type="predicted"/>
<dbReference type="Pfam" id="PF02579">
    <property type="entry name" value="Nitro_FeMo-Co"/>
    <property type="match status" value="1"/>
</dbReference>
<sequence length="129" mass="13196">MEASNTTRIAIPSMTEGGLESDICAHFGSCEFFTLVDISNGKPVGVNALSNASPDGVHNCAAPAILLKESGVDVVIVSGIGGRPLVSLTSKGIRVYGGAFGRVSDALQDFSSGALNELSDQGTCNCSHH</sequence>
<accession>D1YVX0</accession>
<reference evidence="3" key="3">
    <citation type="journal article" date="2011" name="PLoS ONE">
        <title>Genome sequence of a mesophilic hydrogenotrophic methanogen Methanocella paludicola, the first cultivated representative of the order Methanocellales.</title>
        <authorList>
            <person name="Sakai S."/>
            <person name="Takaki Y."/>
            <person name="Shimamura S."/>
            <person name="Sekine M."/>
            <person name="Tajima T."/>
            <person name="Kosugi H."/>
            <person name="Ichikawa N."/>
            <person name="Tasumi E."/>
            <person name="Hiraki A.T."/>
            <person name="Shimizu A."/>
            <person name="Kato Y."/>
            <person name="Nishiko R."/>
            <person name="Mori K."/>
            <person name="Fujita N."/>
            <person name="Imachi H."/>
            <person name="Takai K."/>
        </authorList>
    </citation>
    <scope>NUCLEOTIDE SEQUENCE [LARGE SCALE GENOMIC DNA]</scope>
    <source>
        <strain evidence="3">DSM 17711 / JCM 13418 / NBRC 101707 / SANAE</strain>
    </source>
</reference>
<dbReference type="InParanoid" id="D1YVX0"/>
<dbReference type="PANTHER" id="PTHR42983">
    <property type="entry name" value="DINITROGENASE IRON-MOLYBDENUM COFACTOR PROTEIN-RELATED"/>
    <property type="match status" value="1"/>
</dbReference>
<evidence type="ECO:0000313" key="2">
    <source>
        <dbReference type="EMBL" id="BAI60592.1"/>
    </source>
</evidence>
<evidence type="ECO:0000259" key="1">
    <source>
        <dbReference type="Pfam" id="PF02579"/>
    </source>
</evidence>
<reference evidence="2 3" key="1">
    <citation type="journal article" date="2007" name="Appl. Environ. Microbiol.">
        <title>Isolation of key methanogens for global methane emission from rice paddy fields: a novel isolate affiliated with the clone cluster rice cluster I.</title>
        <authorList>
            <person name="Sakai S."/>
            <person name="Imachi H."/>
            <person name="Sekiguchi Y."/>
            <person name="Ohashi A."/>
            <person name="Harada H."/>
            <person name="Kamagata Y."/>
        </authorList>
    </citation>
    <scope>NUCLEOTIDE SEQUENCE [LARGE SCALE GENOMIC DNA]</scope>
    <source>
        <strain evidence="3">DSM 17711 / JCM 13418 / NBRC 101707 / SANAE</strain>
    </source>
</reference>